<feature type="domain" description="Telomerase reverse transcriptase TEN" evidence="3">
    <location>
        <begin position="42"/>
        <end position="101"/>
    </location>
</feature>
<dbReference type="GO" id="GO:0000781">
    <property type="term" value="C:chromosome, telomeric region"/>
    <property type="evidence" value="ECO:0007669"/>
    <property type="project" value="UniProtKB-SubCell"/>
</dbReference>
<dbReference type="InterPro" id="IPR003545">
    <property type="entry name" value="Telomerase_RT"/>
</dbReference>
<dbReference type="GO" id="GO:0003720">
    <property type="term" value="F:telomerase activity"/>
    <property type="evidence" value="ECO:0007669"/>
    <property type="project" value="InterPro"/>
</dbReference>
<gene>
    <name evidence="4" type="ORF">KI387_037099</name>
</gene>
<sequence>IIERAIELQFRQATRPLNVICFGYQQPQPNHTEMASTYAPYGLELTSPNSATRLLNSEAWMVLLSRVGDTFMLQFLLYTSIFYPLPNASYLQIAGVPISSLVSSPQSHELVRIGLVNRDTTEICKTSGFQTERAWSHLRNQCQLEDLGHKHVQLTCEAKDPSIDPKKMVEEMDKTVPVTRSTGINSNFHNSKSNRSRKYGYRRGCKGVHKRPFTSDHWTGRCKKRKANIDEIPFNTKKLLNSPIICKSGDSCKDGYSSKIVTPDFHHRLHMLTETKALFRWSKEHAERLSVELPKSFRCWNQMSPVHLWSSSKSDSAQHPFLHLKWSAKTDTIQRCSNLENITPEIHDSLSFNIGKKGGRLKKRSRLFSWQRRKMCGAQERPLSIENMEQSGRLKEGTSEDYTRNQQLQSPPYFVKPLENYSSVIGHGVRSQFASKNLLKEKVTRRTLVKALVSDKNFSVESNVLSLDGKEDGDQELGVLQDNKGDKLSISEDMHVREAGKVDGICLSSSCHYEGNRLVNANQNLCAIHSHAFNFERKPLDLKKDLQKPLFAGRKCMCGACNLRSQKNDNILEAIYELQTQPTQKNQQMFCLDKSHVSESLYSQLIANSANPVAFKENAKPKHQCLLLSNTRKFSCRCLCWLMAHTRHLDAANTLIGRRRLFYNSKFLHHGGFPLNHILNVIKPRISDAKQLLAIIFGIPDSCLHEKIIDRDGVSESLC</sequence>
<feature type="non-terminal residue" evidence="4">
    <location>
        <position position="1"/>
    </location>
</feature>
<evidence type="ECO:0000313" key="5">
    <source>
        <dbReference type="Proteomes" id="UP000824469"/>
    </source>
</evidence>
<dbReference type="Proteomes" id="UP000824469">
    <property type="component" value="Unassembled WGS sequence"/>
</dbReference>
<evidence type="ECO:0000313" key="4">
    <source>
        <dbReference type="EMBL" id="KAH9309188.1"/>
    </source>
</evidence>
<dbReference type="GO" id="GO:0070034">
    <property type="term" value="F:telomerase RNA binding"/>
    <property type="evidence" value="ECO:0007669"/>
    <property type="project" value="TreeGrafter"/>
</dbReference>
<keyword evidence="5" id="KW-1185">Reference proteome</keyword>
<dbReference type="Pfam" id="PF11474">
    <property type="entry name" value="TEN_TERT"/>
    <property type="match status" value="1"/>
</dbReference>
<proteinExistence type="inferred from homology"/>
<comment type="catalytic activity">
    <reaction evidence="1">
        <text>DNA(n) + a 2'-deoxyribonucleoside 5'-triphosphate = DNA(n+1) + diphosphate</text>
        <dbReference type="Rhea" id="RHEA:22508"/>
        <dbReference type="Rhea" id="RHEA-COMP:17339"/>
        <dbReference type="Rhea" id="RHEA-COMP:17340"/>
        <dbReference type="ChEBI" id="CHEBI:33019"/>
        <dbReference type="ChEBI" id="CHEBI:61560"/>
        <dbReference type="ChEBI" id="CHEBI:173112"/>
        <dbReference type="EC" id="2.7.7.49"/>
    </reaction>
</comment>
<dbReference type="OMA" id="HTEMAST"/>
<dbReference type="InterPro" id="IPR049915">
    <property type="entry name" value="TERT_TEN"/>
</dbReference>
<dbReference type="GO" id="GO:0007004">
    <property type="term" value="P:telomere maintenance via telomerase"/>
    <property type="evidence" value="ECO:0007669"/>
    <property type="project" value="TreeGrafter"/>
</dbReference>
<dbReference type="PANTHER" id="PTHR12066">
    <property type="entry name" value="TELOMERASE REVERSE TRANSCRIPTASE"/>
    <property type="match status" value="1"/>
</dbReference>
<keyword evidence="1" id="KW-0548">Nucleotidyltransferase</keyword>
<keyword evidence="1" id="KW-0479">Metal-binding</keyword>
<dbReference type="EC" id="2.7.7.49" evidence="1"/>
<dbReference type="EMBL" id="JAHRHJ020000007">
    <property type="protein sequence ID" value="KAH9309188.1"/>
    <property type="molecule type" value="Genomic_DNA"/>
</dbReference>
<evidence type="ECO:0000256" key="2">
    <source>
        <dbReference type="SAM" id="MobiDB-lite"/>
    </source>
</evidence>
<feature type="compositionally biased region" description="Basic and acidic residues" evidence="2">
    <location>
        <begin position="392"/>
        <end position="403"/>
    </location>
</feature>
<keyword evidence="1" id="KW-0158">Chromosome</keyword>
<name>A0AA38FSI6_TAXCH</name>
<dbReference type="AlphaFoldDB" id="A0AA38FSI6"/>
<feature type="region of interest" description="Disordered" evidence="2">
    <location>
        <begin position="386"/>
        <end position="406"/>
    </location>
</feature>
<dbReference type="GO" id="GO:0000333">
    <property type="term" value="C:telomerase catalytic core complex"/>
    <property type="evidence" value="ECO:0007669"/>
    <property type="project" value="TreeGrafter"/>
</dbReference>
<accession>A0AA38FSI6</accession>
<comment type="similarity">
    <text evidence="1">Belongs to the reverse transcriptase family. Telomerase subfamily.</text>
</comment>
<comment type="subcellular location">
    <subcellularLocation>
        <location evidence="1">Nucleus</location>
    </subcellularLocation>
    <subcellularLocation>
        <location evidence="1">Chromosome</location>
        <location evidence="1">Telomere</location>
    </subcellularLocation>
</comment>
<keyword evidence="1" id="KW-0779">Telomere</keyword>
<evidence type="ECO:0000259" key="3">
    <source>
        <dbReference type="Pfam" id="PF11474"/>
    </source>
</evidence>
<reference evidence="4 5" key="1">
    <citation type="journal article" date="2021" name="Nat. Plants">
        <title>The Taxus genome provides insights into paclitaxel biosynthesis.</title>
        <authorList>
            <person name="Xiong X."/>
            <person name="Gou J."/>
            <person name="Liao Q."/>
            <person name="Li Y."/>
            <person name="Zhou Q."/>
            <person name="Bi G."/>
            <person name="Li C."/>
            <person name="Du R."/>
            <person name="Wang X."/>
            <person name="Sun T."/>
            <person name="Guo L."/>
            <person name="Liang H."/>
            <person name="Lu P."/>
            <person name="Wu Y."/>
            <person name="Zhang Z."/>
            <person name="Ro D.K."/>
            <person name="Shang Y."/>
            <person name="Huang S."/>
            <person name="Yan J."/>
        </authorList>
    </citation>
    <scope>NUCLEOTIDE SEQUENCE [LARGE SCALE GENOMIC DNA]</scope>
    <source>
        <strain evidence="4">Ta-2019</strain>
    </source>
</reference>
<dbReference type="GO" id="GO:0046872">
    <property type="term" value="F:metal ion binding"/>
    <property type="evidence" value="ECO:0007669"/>
    <property type="project" value="UniProtKB-KW"/>
</dbReference>
<comment type="caution">
    <text evidence="4">The sequence shown here is derived from an EMBL/GenBank/DDBJ whole genome shotgun (WGS) entry which is preliminary data.</text>
</comment>
<organism evidence="4 5">
    <name type="scientific">Taxus chinensis</name>
    <name type="common">Chinese yew</name>
    <name type="synonym">Taxus wallichiana var. chinensis</name>
    <dbReference type="NCBI Taxonomy" id="29808"/>
    <lineage>
        <taxon>Eukaryota</taxon>
        <taxon>Viridiplantae</taxon>
        <taxon>Streptophyta</taxon>
        <taxon>Embryophyta</taxon>
        <taxon>Tracheophyta</taxon>
        <taxon>Spermatophyta</taxon>
        <taxon>Pinopsida</taxon>
        <taxon>Pinidae</taxon>
        <taxon>Conifers II</taxon>
        <taxon>Cupressales</taxon>
        <taxon>Taxaceae</taxon>
        <taxon>Taxus</taxon>
    </lineage>
</organism>
<keyword evidence="1" id="KW-0695">RNA-directed DNA polymerase</keyword>
<keyword evidence="1" id="KW-0539">Nucleus</keyword>
<protein>
    <recommendedName>
        <fullName evidence="1">Telomerase reverse transcriptase</fullName>
        <ecNumber evidence="1">2.7.7.49</ecNumber>
    </recommendedName>
    <alternativeName>
        <fullName evidence="1">Telomerase catalytic subunit</fullName>
    </alternativeName>
</protein>
<keyword evidence="1" id="KW-0808">Transferase</keyword>
<feature type="region of interest" description="Disordered" evidence="2">
    <location>
        <begin position="180"/>
        <end position="199"/>
    </location>
</feature>
<dbReference type="GO" id="GO:0042162">
    <property type="term" value="F:telomeric DNA binding"/>
    <property type="evidence" value="ECO:0007669"/>
    <property type="project" value="TreeGrafter"/>
</dbReference>
<evidence type="ECO:0000256" key="1">
    <source>
        <dbReference type="RuleBase" id="RU365061"/>
    </source>
</evidence>
<feature type="non-terminal residue" evidence="4">
    <location>
        <position position="719"/>
    </location>
</feature>
<comment type="function">
    <text evidence="1">Telomerase is a ribonucleoprotein enzyme essential for the replication of chromosome termini in most eukaryotes. It elongates telomeres. It is a reverse transcriptase that adds simple sequence repeats to chromosome ends by copying a template sequence within the RNA component of the enzyme.</text>
</comment>
<keyword evidence="1" id="KW-0460">Magnesium</keyword>
<dbReference type="PANTHER" id="PTHR12066:SF0">
    <property type="entry name" value="TELOMERASE REVERSE TRANSCRIPTASE"/>
    <property type="match status" value="1"/>
</dbReference>
<feature type="compositionally biased region" description="Polar residues" evidence="2">
    <location>
        <begin position="180"/>
        <end position="191"/>
    </location>
</feature>